<evidence type="ECO:0000313" key="3">
    <source>
        <dbReference type="Proteomes" id="UP001064933"/>
    </source>
</evidence>
<proteinExistence type="predicted"/>
<protein>
    <submittedName>
        <fullName evidence="2">VOC family protein</fullName>
    </submittedName>
</protein>
<gene>
    <name evidence="2" type="ORF">N4261_24175</name>
</gene>
<dbReference type="InterPro" id="IPR029068">
    <property type="entry name" value="Glyas_Bleomycin-R_OHBP_Dase"/>
</dbReference>
<organism evidence="2 3">
    <name type="scientific">Roseateles amylovorans</name>
    <dbReference type="NCBI Taxonomy" id="2978473"/>
    <lineage>
        <taxon>Bacteria</taxon>
        <taxon>Pseudomonadati</taxon>
        <taxon>Pseudomonadota</taxon>
        <taxon>Betaproteobacteria</taxon>
        <taxon>Burkholderiales</taxon>
        <taxon>Sphaerotilaceae</taxon>
        <taxon>Roseateles</taxon>
    </lineage>
</organism>
<dbReference type="PANTHER" id="PTHR36503:SF2">
    <property type="entry name" value="BLR2408 PROTEIN"/>
    <property type="match status" value="1"/>
</dbReference>
<dbReference type="PANTHER" id="PTHR36503">
    <property type="entry name" value="BLR2520 PROTEIN"/>
    <property type="match status" value="1"/>
</dbReference>
<accession>A0ABY6B3B4</accession>
<dbReference type="PROSITE" id="PS51819">
    <property type="entry name" value="VOC"/>
    <property type="match status" value="1"/>
</dbReference>
<dbReference type="Gene3D" id="3.10.180.10">
    <property type="entry name" value="2,3-Dihydroxybiphenyl 1,2-Dioxygenase, domain 1"/>
    <property type="match status" value="1"/>
</dbReference>
<evidence type="ECO:0000313" key="2">
    <source>
        <dbReference type="EMBL" id="UXH78018.1"/>
    </source>
</evidence>
<feature type="domain" description="VOC" evidence="1">
    <location>
        <begin position="4"/>
        <end position="128"/>
    </location>
</feature>
<dbReference type="InterPro" id="IPR037523">
    <property type="entry name" value="VOC_core"/>
</dbReference>
<evidence type="ECO:0000259" key="1">
    <source>
        <dbReference type="PROSITE" id="PS51819"/>
    </source>
</evidence>
<dbReference type="Pfam" id="PF00903">
    <property type="entry name" value="Glyoxalase"/>
    <property type="match status" value="1"/>
</dbReference>
<dbReference type="RefSeq" id="WP_261757783.1">
    <property type="nucleotide sequence ID" value="NZ_CP104562.2"/>
</dbReference>
<keyword evidence="3" id="KW-1185">Reference proteome</keyword>
<name>A0ABY6B3B4_9BURK</name>
<reference evidence="2" key="1">
    <citation type="submission" date="2022-10" db="EMBL/GenBank/DDBJ databases">
        <title>Characterization and whole genome sequencing of a new Roseateles species, isolated from fresh water.</title>
        <authorList>
            <person name="Guliayeva D.Y."/>
            <person name="Akhremchuk A.E."/>
            <person name="Sikolenko M.A."/>
            <person name="Valentovich L.N."/>
            <person name="Sidarenka A.V."/>
        </authorList>
    </citation>
    <scope>NUCLEOTIDE SEQUENCE</scope>
    <source>
        <strain evidence="2">BIM B-1768</strain>
    </source>
</reference>
<dbReference type="SUPFAM" id="SSF54593">
    <property type="entry name" value="Glyoxalase/Bleomycin resistance protein/Dihydroxybiphenyl dioxygenase"/>
    <property type="match status" value="1"/>
</dbReference>
<dbReference type="InterPro" id="IPR004360">
    <property type="entry name" value="Glyas_Fos-R_dOase_dom"/>
</dbReference>
<dbReference type="Proteomes" id="UP001064933">
    <property type="component" value="Chromosome"/>
</dbReference>
<sequence length="136" mass="15351">MRHQQIFVNLPIKDLERTRRFYSALGYAFNPQFSNDQAVAMIISDDIYAMLLVEPFFQTFTPKAIADAHQTTEVLTCLSCESRAQVDDLIAKAKAAGGTIPREPQDMGFMYSQAYADPDGHIWELMHMDLSQFPGA</sequence>
<dbReference type="EMBL" id="CP104562">
    <property type="protein sequence ID" value="UXH78018.1"/>
    <property type="molecule type" value="Genomic_DNA"/>
</dbReference>